<reference evidence="1" key="1">
    <citation type="journal article" date="2023" name="Plant J.">
        <title>Genome sequences and population genomics provide insights into the demographic history, inbreeding, and mutation load of two 'living fossil' tree species of Dipteronia.</title>
        <authorList>
            <person name="Feng Y."/>
            <person name="Comes H.P."/>
            <person name="Chen J."/>
            <person name="Zhu S."/>
            <person name="Lu R."/>
            <person name="Zhang X."/>
            <person name="Li P."/>
            <person name="Qiu J."/>
            <person name="Olsen K.M."/>
            <person name="Qiu Y."/>
        </authorList>
    </citation>
    <scope>NUCLEOTIDE SEQUENCE</scope>
    <source>
        <strain evidence="1">NBL</strain>
    </source>
</reference>
<gene>
    <name evidence="1" type="ORF">Dsin_023037</name>
</gene>
<proteinExistence type="predicted"/>
<accession>A0AAE0A3H6</accession>
<comment type="caution">
    <text evidence="1">The sequence shown here is derived from an EMBL/GenBank/DDBJ whole genome shotgun (WGS) entry which is preliminary data.</text>
</comment>
<evidence type="ECO:0000313" key="2">
    <source>
        <dbReference type="Proteomes" id="UP001281410"/>
    </source>
</evidence>
<name>A0AAE0A3H6_9ROSI</name>
<evidence type="ECO:0000313" key="1">
    <source>
        <dbReference type="EMBL" id="KAK3199622.1"/>
    </source>
</evidence>
<organism evidence="1 2">
    <name type="scientific">Dipteronia sinensis</name>
    <dbReference type="NCBI Taxonomy" id="43782"/>
    <lineage>
        <taxon>Eukaryota</taxon>
        <taxon>Viridiplantae</taxon>
        <taxon>Streptophyta</taxon>
        <taxon>Embryophyta</taxon>
        <taxon>Tracheophyta</taxon>
        <taxon>Spermatophyta</taxon>
        <taxon>Magnoliopsida</taxon>
        <taxon>eudicotyledons</taxon>
        <taxon>Gunneridae</taxon>
        <taxon>Pentapetalae</taxon>
        <taxon>rosids</taxon>
        <taxon>malvids</taxon>
        <taxon>Sapindales</taxon>
        <taxon>Sapindaceae</taxon>
        <taxon>Hippocastanoideae</taxon>
        <taxon>Acereae</taxon>
        <taxon>Dipteronia</taxon>
    </lineage>
</organism>
<dbReference type="EMBL" id="JANJYJ010000007">
    <property type="protein sequence ID" value="KAK3199622.1"/>
    <property type="molecule type" value="Genomic_DNA"/>
</dbReference>
<sequence length="87" mass="9935">MQVVERGEIIFRMVFEGAVEMLKIDLTSPPDLVSSRPSIPFGSLDALPSLRLEYAFKLSNRKDFKGNNLHHQYSERQADLKDLQDNA</sequence>
<dbReference type="Proteomes" id="UP001281410">
    <property type="component" value="Unassembled WGS sequence"/>
</dbReference>
<keyword evidence="2" id="KW-1185">Reference proteome</keyword>
<dbReference type="AlphaFoldDB" id="A0AAE0A3H6"/>
<protein>
    <submittedName>
        <fullName evidence="1">Uncharacterized protein</fullName>
    </submittedName>
</protein>